<evidence type="ECO:0000313" key="2">
    <source>
        <dbReference type="EMBL" id="OGY82886.1"/>
    </source>
</evidence>
<comment type="caution">
    <text evidence="2">The sequence shown here is derived from an EMBL/GenBank/DDBJ whole genome shotgun (WGS) entry which is preliminary data.</text>
</comment>
<name>A0A1G2B2B2_9BACT</name>
<proteinExistence type="predicted"/>
<organism evidence="2 3">
    <name type="scientific">Candidatus Kerfeldbacteria bacterium RIFCSPLOWO2_01_FULL_48_11</name>
    <dbReference type="NCBI Taxonomy" id="1798543"/>
    <lineage>
        <taxon>Bacteria</taxon>
        <taxon>Candidatus Kerfeldiibacteriota</taxon>
    </lineage>
</organism>
<feature type="domain" description="Nudix hydrolase" evidence="1">
    <location>
        <begin position="9"/>
        <end position="138"/>
    </location>
</feature>
<dbReference type="PROSITE" id="PS51462">
    <property type="entry name" value="NUDIX"/>
    <property type="match status" value="1"/>
</dbReference>
<dbReference type="SUPFAM" id="SSF55811">
    <property type="entry name" value="Nudix"/>
    <property type="match status" value="1"/>
</dbReference>
<dbReference type="Pfam" id="PF00293">
    <property type="entry name" value="NUDIX"/>
    <property type="match status" value="1"/>
</dbReference>
<accession>A0A1G2B2B2</accession>
<dbReference type="InterPro" id="IPR015797">
    <property type="entry name" value="NUDIX_hydrolase-like_dom_sf"/>
</dbReference>
<sequence>MTTTQEPHLYQCVTDCFLSNELNEILLLHRSADRKVLPNFYNGVGGKMHYLETPLESVMREVAEETGSTQSKDIGLKGMLTVQDQHGLWQIFLFTGSILKKHIRELRISEGNLEWVPQNHVQEKPLVPDLRFFIELLWGSQKFFFAKAAYDTSNNLIGNVSITIIK</sequence>
<evidence type="ECO:0000313" key="3">
    <source>
        <dbReference type="Proteomes" id="UP000179164"/>
    </source>
</evidence>
<dbReference type="Proteomes" id="UP000179164">
    <property type="component" value="Unassembled WGS sequence"/>
</dbReference>
<dbReference type="InterPro" id="IPR000086">
    <property type="entry name" value="NUDIX_hydrolase_dom"/>
</dbReference>
<gene>
    <name evidence="2" type="ORF">A2898_04875</name>
</gene>
<dbReference type="EMBL" id="MHKE01000017">
    <property type="protein sequence ID" value="OGY82886.1"/>
    <property type="molecule type" value="Genomic_DNA"/>
</dbReference>
<reference evidence="2 3" key="1">
    <citation type="journal article" date="2016" name="Nat. Commun.">
        <title>Thousands of microbial genomes shed light on interconnected biogeochemical processes in an aquifer system.</title>
        <authorList>
            <person name="Anantharaman K."/>
            <person name="Brown C.T."/>
            <person name="Hug L.A."/>
            <person name="Sharon I."/>
            <person name="Castelle C.J."/>
            <person name="Probst A.J."/>
            <person name="Thomas B.C."/>
            <person name="Singh A."/>
            <person name="Wilkins M.J."/>
            <person name="Karaoz U."/>
            <person name="Brodie E.L."/>
            <person name="Williams K.H."/>
            <person name="Hubbard S.S."/>
            <person name="Banfield J.F."/>
        </authorList>
    </citation>
    <scope>NUCLEOTIDE SEQUENCE [LARGE SCALE GENOMIC DNA]</scope>
</reference>
<dbReference type="AlphaFoldDB" id="A0A1G2B2B2"/>
<dbReference type="STRING" id="1798543.A2898_04875"/>
<evidence type="ECO:0000259" key="1">
    <source>
        <dbReference type="PROSITE" id="PS51462"/>
    </source>
</evidence>
<dbReference type="Gene3D" id="3.90.79.10">
    <property type="entry name" value="Nucleoside Triphosphate Pyrophosphohydrolase"/>
    <property type="match status" value="1"/>
</dbReference>
<protein>
    <recommendedName>
        <fullName evidence="1">Nudix hydrolase domain-containing protein</fullName>
    </recommendedName>
</protein>